<feature type="compositionally biased region" description="Acidic residues" evidence="10">
    <location>
        <begin position="144"/>
        <end position="176"/>
    </location>
</feature>
<dbReference type="GO" id="GO:0000245">
    <property type="term" value="P:spliceosomal complex assembly"/>
    <property type="evidence" value="ECO:0000318"/>
    <property type="project" value="GO_Central"/>
</dbReference>
<dbReference type="GO" id="GO:0050684">
    <property type="term" value="P:regulation of mRNA processing"/>
    <property type="evidence" value="ECO:0000318"/>
    <property type="project" value="GO_Central"/>
</dbReference>
<dbReference type="CTD" id="6733"/>
<dbReference type="SUPFAM" id="SSF56112">
    <property type="entry name" value="Protein kinase-like (PK-like)"/>
    <property type="match status" value="1"/>
</dbReference>
<dbReference type="EnsemblMetazoa" id="XM_030999903">
    <property type="protein sequence ID" value="XP_030855763"/>
    <property type="gene ID" value="LOC581333"/>
</dbReference>
<feature type="binding site" evidence="9">
    <location>
        <position position="225"/>
    </location>
    <ligand>
        <name>ATP</name>
        <dbReference type="ChEBI" id="CHEBI:30616"/>
    </ligand>
</feature>
<name>A0A7M7PST9_STRPU</name>
<dbReference type="PANTHER" id="PTHR47634:SF9">
    <property type="entry name" value="PROTEIN KINASE DOMAIN-CONTAINING PROTEIN-RELATED"/>
    <property type="match status" value="1"/>
</dbReference>
<dbReference type="OrthoDB" id="2649at2759"/>
<feature type="compositionally biased region" description="Low complexity" evidence="10">
    <location>
        <begin position="494"/>
        <end position="506"/>
    </location>
</feature>
<dbReference type="PROSITE" id="PS50011">
    <property type="entry name" value="PROTEIN_KINASE_DOM"/>
    <property type="match status" value="1"/>
</dbReference>
<evidence type="ECO:0000256" key="4">
    <source>
        <dbReference type="ARBA" id="ARBA00022741"/>
    </source>
</evidence>
<feature type="compositionally biased region" description="Acidic residues" evidence="10">
    <location>
        <begin position="459"/>
        <end position="469"/>
    </location>
</feature>
<dbReference type="InterPro" id="IPR051334">
    <property type="entry name" value="SRPK"/>
</dbReference>
<dbReference type="OMA" id="HEGQRPP"/>
<organism evidence="12 13">
    <name type="scientific">Strongylocentrotus purpuratus</name>
    <name type="common">Purple sea urchin</name>
    <dbReference type="NCBI Taxonomy" id="7668"/>
    <lineage>
        <taxon>Eukaryota</taxon>
        <taxon>Metazoa</taxon>
        <taxon>Echinodermata</taxon>
        <taxon>Eleutherozoa</taxon>
        <taxon>Echinozoa</taxon>
        <taxon>Echinoidea</taxon>
        <taxon>Euechinoidea</taxon>
        <taxon>Echinacea</taxon>
        <taxon>Camarodonta</taxon>
        <taxon>Echinidea</taxon>
        <taxon>Strongylocentrotidae</taxon>
        <taxon>Strongylocentrotus</taxon>
    </lineage>
</organism>
<reference evidence="13" key="1">
    <citation type="submission" date="2015-02" db="EMBL/GenBank/DDBJ databases">
        <title>Genome sequencing for Strongylocentrotus purpuratus.</title>
        <authorList>
            <person name="Murali S."/>
            <person name="Liu Y."/>
            <person name="Vee V."/>
            <person name="English A."/>
            <person name="Wang M."/>
            <person name="Skinner E."/>
            <person name="Han Y."/>
            <person name="Muzny D.M."/>
            <person name="Worley K.C."/>
            <person name="Gibbs R.A."/>
        </authorList>
    </citation>
    <scope>NUCLEOTIDE SEQUENCE</scope>
</reference>
<dbReference type="InParanoid" id="A0A7M7PST9"/>
<dbReference type="RefSeq" id="XP_030855764.1">
    <property type="nucleotide sequence ID" value="XM_030999904.1"/>
</dbReference>
<evidence type="ECO:0000256" key="2">
    <source>
        <dbReference type="ARBA" id="ARBA00022527"/>
    </source>
</evidence>
<dbReference type="SMART" id="SM00220">
    <property type="entry name" value="S_TKc"/>
    <property type="match status" value="1"/>
</dbReference>
<dbReference type="EnsemblMetazoa" id="XM_030999905">
    <property type="protein sequence ID" value="XP_030855765"/>
    <property type="gene ID" value="LOC581333"/>
</dbReference>
<evidence type="ECO:0000256" key="9">
    <source>
        <dbReference type="PROSITE-ProRule" id="PRU10141"/>
    </source>
</evidence>
<feature type="compositionally biased region" description="Polar residues" evidence="10">
    <location>
        <begin position="582"/>
        <end position="592"/>
    </location>
</feature>
<feature type="compositionally biased region" description="Basic residues" evidence="10">
    <location>
        <begin position="381"/>
        <end position="393"/>
    </location>
</feature>
<feature type="compositionally biased region" description="Basic and acidic residues" evidence="10">
    <location>
        <begin position="566"/>
        <end position="580"/>
    </location>
</feature>
<feature type="compositionally biased region" description="Low complexity" evidence="10">
    <location>
        <begin position="394"/>
        <end position="407"/>
    </location>
</feature>
<dbReference type="GO" id="GO:0005524">
    <property type="term" value="F:ATP binding"/>
    <property type="evidence" value="ECO:0007669"/>
    <property type="project" value="UniProtKB-UniRule"/>
</dbReference>
<evidence type="ECO:0000256" key="1">
    <source>
        <dbReference type="ARBA" id="ARBA00012513"/>
    </source>
</evidence>
<dbReference type="InterPro" id="IPR008271">
    <property type="entry name" value="Ser/Thr_kinase_AS"/>
</dbReference>
<feature type="domain" description="Protein kinase" evidence="11">
    <location>
        <begin position="196"/>
        <end position="912"/>
    </location>
</feature>
<proteinExistence type="predicted"/>
<feature type="compositionally biased region" description="Low complexity" evidence="10">
    <location>
        <begin position="439"/>
        <end position="451"/>
    </location>
</feature>
<dbReference type="InterPro" id="IPR000719">
    <property type="entry name" value="Prot_kinase_dom"/>
</dbReference>
<dbReference type="GO" id="GO:0004674">
    <property type="term" value="F:protein serine/threonine kinase activity"/>
    <property type="evidence" value="ECO:0000318"/>
    <property type="project" value="GO_Central"/>
</dbReference>
<keyword evidence="6 9" id="KW-0067">ATP-binding</keyword>
<keyword evidence="13" id="KW-1185">Reference proteome</keyword>
<dbReference type="EnsemblMetazoa" id="XM_030999904">
    <property type="protein sequence ID" value="XP_030855764"/>
    <property type="gene ID" value="LOC581333"/>
</dbReference>
<keyword evidence="5" id="KW-0418">Kinase</keyword>
<evidence type="ECO:0000259" key="11">
    <source>
        <dbReference type="PROSITE" id="PS50011"/>
    </source>
</evidence>
<keyword evidence="4 9" id="KW-0547">Nucleotide-binding</keyword>
<dbReference type="InterPro" id="IPR017441">
    <property type="entry name" value="Protein_kinase_ATP_BS"/>
</dbReference>
<feature type="region of interest" description="Disordered" evidence="10">
    <location>
        <begin position="128"/>
        <end position="179"/>
    </location>
</feature>
<feature type="compositionally biased region" description="Basic and acidic residues" evidence="10">
    <location>
        <begin position="593"/>
        <end position="610"/>
    </location>
</feature>
<dbReference type="Proteomes" id="UP000007110">
    <property type="component" value="Unassembled WGS sequence"/>
</dbReference>
<feature type="compositionally biased region" description="Basic and acidic residues" evidence="10">
    <location>
        <begin position="677"/>
        <end position="719"/>
    </location>
</feature>
<keyword evidence="3" id="KW-0808">Transferase</keyword>
<evidence type="ECO:0000256" key="8">
    <source>
        <dbReference type="ARBA" id="ARBA00048679"/>
    </source>
</evidence>
<evidence type="ECO:0000256" key="10">
    <source>
        <dbReference type="SAM" id="MobiDB-lite"/>
    </source>
</evidence>
<feature type="compositionally biased region" description="Low complexity" evidence="10">
    <location>
        <begin position="99"/>
        <end position="110"/>
    </location>
</feature>
<dbReference type="FunFam" id="3.30.200.20:FF:000163">
    <property type="entry name" value="SRSF protein kinase 2 isoform X1"/>
    <property type="match status" value="1"/>
</dbReference>
<reference evidence="12" key="2">
    <citation type="submission" date="2021-01" db="UniProtKB">
        <authorList>
            <consortium name="EnsemblMetazoa"/>
        </authorList>
    </citation>
    <scope>IDENTIFICATION</scope>
</reference>
<dbReference type="Gene3D" id="3.30.200.20">
    <property type="entry name" value="Phosphorylase Kinase, domain 1"/>
    <property type="match status" value="1"/>
</dbReference>
<dbReference type="RefSeq" id="XP_030855763.1">
    <property type="nucleotide sequence ID" value="XM_030999903.1"/>
</dbReference>
<feature type="compositionally biased region" description="Basic and acidic residues" evidence="10">
    <location>
        <begin position="371"/>
        <end position="380"/>
    </location>
</feature>
<dbReference type="GO" id="GO:0005634">
    <property type="term" value="C:nucleus"/>
    <property type="evidence" value="ECO:0000318"/>
    <property type="project" value="GO_Central"/>
</dbReference>
<protein>
    <recommendedName>
        <fullName evidence="1">non-specific serine/threonine protein kinase</fullName>
        <ecNumber evidence="1">2.7.11.1</ecNumber>
    </recommendedName>
</protein>
<feature type="compositionally biased region" description="Acidic residues" evidence="10">
    <location>
        <begin position="515"/>
        <end position="524"/>
    </location>
</feature>
<dbReference type="Gene3D" id="1.10.510.10">
    <property type="entry name" value="Transferase(Phosphotransferase) domain 1"/>
    <property type="match status" value="2"/>
</dbReference>
<feature type="compositionally biased region" description="Polar residues" evidence="10">
    <location>
        <begin position="647"/>
        <end position="658"/>
    </location>
</feature>
<feature type="compositionally biased region" description="Polar residues" evidence="10">
    <location>
        <begin position="611"/>
        <end position="620"/>
    </location>
</feature>
<comment type="catalytic activity">
    <reaction evidence="8">
        <text>L-seryl-[protein] + ATP = O-phospho-L-seryl-[protein] + ADP + H(+)</text>
        <dbReference type="Rhea" id="RHEA:17989"/>
        <dbReference type="Rhea" id="RHEA-COMP:9863"/>
        <dbReference type="Rhea" id="RHEA-COMP:11604"/>
        <dbReference type="ChEBI" id="CHEBI:15378"/>
        <dbReference type="ChEBI" id="CHEBI:29999"/>
        <dbReference type="ChEBI" id="CHEBI:30616"/>
        <dbReference type="ChEBI" id="CHEBI:83421"/>
        <dbReference type="ChEBI" id="CHEBI:456216"/>
        <dbReference type="EC" id="2.7.11.1"/>
    </reaction>
</comment>
<dbReference type="PROSITE" id="PS00108">
    <property type="entry name" value="PROTEIN_KINASE_ST"/>
    <property type="match status" value="1"/>
</dbReference>
<dbReference type="PANTHER" id="PTHR47634">
    <property type="entry name" value="PROTEIN KINASE DOMAIN-CONTAINING PROTEIN-RELATED"/>
    <property type="match status" value="1"/>
</dbReference>
<evidence type="ECO:0000256" key="6">
    <source>
        <dbReference type="ARBA" id="ARBA00022840"/>
    </source>
</evidence>
<dbReference type="RefSeq" id="XP_030855765.1">
    <property type="nucleotide sequence ID" value="XM_030999905.1"/>
</dbReference>
<feature type="region of interest" description="Disordered" evidence="10">
    <location>
        <begin position="96"/>
        <end position="116"/>
    </location>
</feature>
<sequence>MTDNNGLQKLAAATAARLSFFDRERLRKSFSIKKVKARISKSTTRMRVKIPSKLASFNPDLDIRSKLSQLALKLRGGTGDGIDGCYAHSLGSDSDSIVDSMSGSPSQSRQGRQDSDFEFVYIRQDKSKRKCAHSNKPPPKVSVDSEDEDDEEQEEGQEGEEQGAYGSDEDEQEDPQDYCKGGYHPVKIFDLFNGKYHVVRKLGWGHFSTVWLAWDLTGRRYVALKVVKSAEHYTETALDEIKLLKCVRNSDPNDIQRERVVQLVDDFKVTGVNGSHVCMVFEVLGNNLLKPIIQSKYMGLPIRQVKSIIRQVLEGVDYLHTKCKIIHTDIKPENILLCVDEETIRRLASEAKEWMKGKAKPPVSSVSTAPLERKPQEKMSKNKKRKMKKKQKKQLALLEKQQQQLQEIDQEKTRTISETSQPDADRDGEDNVATDAVPQNQSNNGNQSLSPSEDKMAEVLEEAEEEEDGAVSRMKATKSPERTSEISSPEEEQPGVVVGENATNGNEGAGCHGDEAEDADVFEDAPERIPSPVNEKGDGPGRKEVEKEQELCNGYVEENGDGDVDLPLKPKLHPDVKENGLDSASSTPTPTKESLKNAANKEKSENKASDPNENTISENSTESKDKETLNNGAKENGNHKTLDNKPSDNVQENKNIELNSLGADSMLNGGVSPEEDVQTKDAQKEDTTSDDNRRKEIDLKWEELEKFESKNSGGEDGKEGSGSAATSPADSNKDGESVEGATSPERKDELPIKLADLGNACWTHHHFTEDIQTRQYRALEVLIGAGYDTAADIWSTACMAFELACGDYLFEPHSGENYSRDEDHIAHIIELVGHIPKHVALSGKYSRDFFNKKGELRNISKLKPWSLYHVLTEKYEWPKEDAEEFASFLYPMLEFDPTKRATAKESLSHPWLYS</sequence>
<feature type="compositionally biased region" description="Basic and acidic residues" evidence="10">
    <location>
        <begin position="535"/>
        <end position="550"/>
    </location>
</feature>
<dbReference type="KEGG" id="spu:581333"/>
<feature type="region of interest" description="Disordered" evidence="10">
    <location>
        <begin position="353"/>
        <end position="750"/>
    </location>
</feature>
<dbReference type="EC" id="2.7.11.1" evidence="1"/>
<feature type="compositionally biased region" description="Basic and acidic residues" evidence="10">
    <location>
        <begin position="636"/>
        <end position="646"/>
    </location>
</feature>
<dbReference type="Pfam" id="PF00069">
    <property type="entry name" value="Pkinase"/>
    <property type="match status" value="2"/>
</dbReference>
<evidence type="ECO:0000256" key="3">
    <source>
        <dbReference type="ARBA" id="ARBA00022679"/>
    </source>
</evidence>
<dbReference type="InterPro" id="IPR011009">
    <property type="entry name" value="Kinase-like_dom_sf"/>
</dbReference>
<comment type="catalytic activity">
    <reaction evidence="7">
        <text>L-threonyl-[protein] + ATP = O-phospho-L-threonyl-[protein] + ADP + H(+)</text>
        <dbReference type="Rhea" id="RHEA:46608"/>
        <dbReference type="Rhea" id="RHEA-COMP:11060"/>
        <dbReference type="Rhea" id="RHEA-COMP:11605"/>
        <dbReference type="ChEBI" id="CHEBI:15378"/>
        <dbReference type="ChEBI" id="CHEBI:30013"/>
        <dbReference type="ChEBI" id="CHEBI:30616"/>
        <dbReference type="ChEBI" id="CHEBI:61977"/>
        <dbReference type="ChEBI" id="CHEBI:456216"/>
        <dbReference type="EC" id="2.7.11.1"/>
    </reaction>
</comment>
<evidence type="ECO:0000256" key="5">
    <source>
        <dbReference type="ARBA" id="ARBA00022777"/>
    </source>
</evidence>
<evidence type="ECO:0000313" key="13">
    <source>
        <dbReference type="Proteomes" id="UP000007110"/>
    </source>
</evidence>
<keyword evidence="2" id="KW-0723">Serine/threonine-protein kinase</keyword>
<evidence type="ECO:0000313" key="12">
    <source>
        <dbReference type="EnsemblMetazoa" id="XP_030855764"/>
    </source>
</evidence>
<dbReference type="FunFam" id="1.10.510.10:FF:000642">
    <property type="entry name" value="Serine/threonine-protein kinase srpk2"/>
    <property type="match status" value="1"/>
</dbReference>
<dbReference type="PROSITE" id="PS00107">
    <property type="entry name" value="PROTEIN_KINASE_ATP"/>
    <property type="match status" value="1"/>
</dbReference>
<dbReference type="GeneID" id="581333"/>
<dbReference type="AlphaFoldDB" id="A0A7M7PST9"/>
<dbReference type="FunFam" id="1.10.510.10:FF:000275">
    <property type="entry name" value="SRSF protein kinase 2 isoform X3"/>
    <property type="match status" value="1"/>
</dbReference>
<evidence type="ECO:0000256" key="7">
    <source>
        <dbReference type="ARBA" id="ARBA00047899"/>
    </source>
</evidence>
<dbReference type="GO" id="GO:0005737">
    <property type="term" value="C:cytoplasm"/>
    <property type="evidence" value="ECO:0000318"/>
    <property type="project" value="GO_Central"/>
</dbReference>
<accession>A0A7M7PST9</accession>